<dbReference type="EMBL" id="AY813111">
    <property type="protein sequence ID" value="AAW24843.1"/>
    <property type="molecule type" value="mRNA"/>
</dbReference>
<protein>
    <submittedName>
        <fullName evidence="2">SJCHGC02236 protein</fullName>
    </submittedName>
</protein>
<sequence>MTGLEVLTINDVVSDSPHTNLLVSVISENANKVGECVKQLRDGLQAVSRCEEHLSLAYKELSVLLRTFANQESTFCPDEEIRQLGFQFSSILDEIGSIHQRYSNELQDGLIDKLQNFISDVFEKLSSEFLEVEACGKLSRQAFQNYMKLPKRCPSKARQSSVLEVTSTRRKFACMAARYYGHLNEAEQIRYLAPLIFIQTFITQRRTMCRSHTIYSAKVLLIH</sequence>
<dbReference type="InterPro" id="IPR004148">
    <property type="entry name" value="BAR_dom"/>
</dbReference>
<accession>Q5DH63</accession>
<dbReference type="SUPFAM" id="SSF103657">
    <property type="entry name" value="BAR/IMD domain-like"/>
    <property type="match status" value="1"/>
</dbReference>
<dbReference type="Pfam" id="PF16746">
    <property type="entry name" value="BAR_3"/>
    <property type="match status" value="1"/>
</dbReference>
<proteinExistence type="evidence at transcript level"/>
<feature type="domain" description="BAR" evidence="1">
    <location>
        <begin position="8"/>
        <end position="188"/>
    </location>
</feature>
<dbReference type="Gene3D" id="1.20.1270.60">
    <property type="entry name" value="Arfaptin homology (AH) domain/BAR domain"/>
    <property type="match status" value="1"/>
</dbReference>
<reference evidence="2" key="1">
    <citation type="submission" date="2004-11" db="EMBL/GenBank/DDBJ databases">
        <title>The full-length cDNA sequences of Schistosoma japonicum genes.</title>
        <authorList>
            <person name="Han Z."/>
        </authorList>
    </citation>
    <scope>NUCLEOTIDE SEQUENCE</scope>
</reference>
<dbReference type="InterPro" id="IPR027267">
    <property type="entry name" value="AH/BAR_dom_sf"/>
</dbReference>
<dbReference type="GO" id="GO:0005737">
    <property type="term" value="C:cytoplasm"/>
    <property type="evidence" value="ECO:0007669"/>
    <property type="project" value="InterPro"/>
</dbReference>
<dbReference type="AlphaFoldDB" id="Q5DH63"/>
<name>Q5DH63_SCHJA</name>
<reference evidence="2" key="2">
    <citation type="journal article" date="2006" name="PLoS Pathog.">
        <title>New perspectives on host-parasite interplay by comparative transcriptomic and proteomic analyses of Schistosoma japonicum.</title>
        <authorList>
            <person name="Liu F."/>
            <person name="Lu J."/>
            <person name="Hu W."/>
            <person name="Wang S.Y."/>
            <person name="Cui S.J."/>
            <person name="Chi M."/>
            <person name="Yan Q."/>
            <person name="Wang X.R."/>
            <person name="Song H.D."/>
            <person name="Xu X.N."/>
            <person name="Wang J.J."/>
            <person name="Zhang X.L."/>
            <person name="Zhang X."/>
            <person name="Wang Z.Q."/>
            <person name="Xue C.L."/>
            <person name="Brindley P.J."/>
            <person name="McManus D.P."/>
            <person name="Yang P.Y."/>
            <person name="Feng Z."/>
            <person name="Chen Z."/>
            <person name="Han Z.G."/>
        </authorList>
    </citation>
    <scope>NUCLEOTIDE SEQUENCE</scope>
</reference>
<organism evidence="2">
    <name type="scientific">Schistosoma japonicum</name>
    <name type="common">Blood fluke</name>
    <dbReference type="NCBI Taxonomy" id="6182"/>
    <lineage>
        <taxon>Eukaryota</taxon>
        <taxon>Metazoa</taxon>
        <taxon>Spiralia</taxon>
        <taxon>Lophotrochozoa</taxon>
        <taxon>Platyhelminthes</taxon>
        <taxon>Trematoda</taxon>
        <taxon>Digenea</taxon>
        <taxon>Strigeidida</taxon>
        <taxon>Schistosomatoidea</taxon>
        <taxon>Schistosomatidae</taxon>
        <taxon>Schistosoma</taxon>
    </lineage>
</organism>
<evidence type="ECO:0000259" key="1">
    <source>
        <dbReference type="Pfam" id="PF16746"/>
    </source>
</evidence>
<evidence type="ECO:0000313" key="2">
    <source>
        <dbReference type="EMBL" id="AAW24843.1"/>
    </source>
</evidence>